<keyword evidence="2" id="KW-1185">Reference proteome</keyword>
<accession>A0AC60Q3K0</accession>
<dbReference type="EMBL" id="JABSTQ010009539">
    <property type="protein sequence ID" value="KAG0428315.1"/>
    <property type="molecule type" value="Genomic_DNA"/>
</dbReference>
<dbReference type="Proteomes" id="UP000805193">
    <property type="component" value="Unassembled WGS sequence"/>
</dbReference>
<protein>
    <submittedName>
        <fullName evidence="1">Uncharacterized protein</fullName>
    </submittedName>
</protein>
<reference evidence="1 2" key="1">
    <citation type="journal article" date="2020" name="Cell">
        <title>Large-Scale Comparative Analyses of Tick Genomes Elucidate Their Genetic Diversity and Vector Capacities.</title>
        <authorList>
            <consortium name="Tick Genome and Microbiome Consortium (TIGMIC)"/>
            <person name="Jia N."/>
            <person name="Wang J."/>
            <person name="Shi W."/>
            <person name="Du L."/>
            <person name="Sun Y."/>
            <person name="Zhan W."/>
            <person name="Jiang J.F."/>
            <person name="Wang Q."/>
            <person name="Zhang B."/>
            <person name="Ji P."/>
            <person name="Bell-Sakyi L."/>
            <person name="Cui X.M."/>
            <person name="Yuan T.T."/>
            <person name="Jiang B.G."/>
            <person name="Yang W.F."/>
            <person name="Lam T.T."/>
            <person name="Chang Q.C."/>
            <person name="Ding S.J."/>
            <person name="Wang X.J."/>
            <person name="Zhu J.G."/>
            <person name="Ruan X.D."/>
            <person name="Zhao L."/>
            <person name="Wei J.T."/>
            <person name="Ye R.Z."/>
            <person name="Que T.C."/>
            <person name="Du C.H."/>
            <person name="Zhou Y.H."/>
            <person name="Cheng J.X."/>
            <person name="Dai P.F."/>
            <person name="Guo W.B."/>
            <person name="Han X.H."/>
            <person name="Huang E.J."/>
            <person name="Li L.F."/>
            <person name="Wei W."/>
            <person name="Gao Y.C."/>
            <person name="Liu J.Z."/>
            <person name="Shao H.Z."/>
            <person name="Wang X."/>
            <person name="Wang C.C."/>
            <person name="Yang T.C."/>
            <person name="Huo Q.B."/>
            <person name="Li W."/>
            <person name="Chen H.Y."/>
            <person name="Chen S.E."/>
            <person name="Zhou L.G."/>
            <person name="Ni X.B."/>
            <person name="Tian J.H."/>
            <person name="Sheng Y."/>
            <person name="Liu T."/>
            <person name="Pan Y.S."/>
            <person name="Xia L.Y."/>
            <person name="Li J."/>
            <person name="Zhao F."/>
            <person name="Cao W.C."/>
        </authorList>
    </citation>
    <scope>NUCLEOTIDE SEQUENCE [LARGE SCALE GENOMIC DNA]</scope>
    <source>
        <strain evidence="1">Iper-2018</strain>
    </source>
</reference>
<name>A0AC60Q3K0_IXOPE</name>
<proteinExistence type="predicted"/>
<organism evidence="1 2">
    <name type="scientific">Ixodes persulcatus</name>
    <name type="common">Taiga tick</name>
    <dbReference type="NCBI Taxonomy" id="34615"/>
    <lineage>
        <taxon>Eukaryota</taxon>
        <taxon>Metazoa</taxon>
        <taxon>Ecdysozoa</taxon>
        <taxon>Arthropoda</taxon>
        <taxon>Chelicerata</taxon>
        <taxon>Arachnida</taxon>
        <taxon>Acari</taxon>
        <taxon>Parasitiformes</taxon>
        <taxon>Ixodida</taxon>
        <taxon>Ixodoidea</taxon>
        <taxon>Ixodidae</taxon>
        <taxon>Ixodinae</taxon>
        <taxon>Ixodes</taxon>
    </lineage>
</organism>
<evidence type="ECO:0000313" key="1">
    <source>
        <dbReference type="EMBL" id="KAG0428315.1"/>
    </source>
</evidence>
<comment type="caution">
    <text evidence="1">The sequence shown here is derived from an EMBL/GenBank/DDBJ whole genome shotgun (WGS) entry which is preliminary data.</text>
</comment>
<sequence>MNLPGLSDFERRILKKECGAGRRAVRGHTTQAPRRVRFDSRGSLVSRNSATGATSASRRCLQGGPGVLLPPEGYSLESHPHHPHHHRRQHHPHHPPLALGQPLCHGLPPRCPSACVHEAPLVKALRRPLAPSALWRHRRRANMGQKVTTGLKVDHPMEEVGSGLPSGLSGGVSGAGGVRGGAWASSGGAREPERPLRLDLLLDMPPACGDLQGRHAWNPEDRSLNIFVKDDDRLTFHRHPVAQSTDCIRGKVGYTRGLHVWEVRWSTRQRGTHAVVGVATREAPLHSVGYQSLVGSNRESWGWDLGRNKLYHDNKNNPAVTYPSHCCRPSEEVFLVPDAFLVVLDMDEGTLAFVVEGRYLGVAFRGLRGKKLYPVVSAVWGHCEITMKYIGGLDPEPLPLKDICRRVIRQRVGKSRLGRVPELNLPTALKAYLLYQDRAS</sequence>
<gene>
    <name evidence="1" type="ORF">HPB47_024689</name>
</gene>
<evidence type="ECO:0000313" key="2">
    <source>
        <dbReference type="Proteomes" id="UP000805193"/>
    </source>
</evidence>